<reference evidence="1 2" key="1">
    <citation type="submission" date="2023-07" db="EMBL/GenBank/DDBJ databases">
        <title>Sorghum-associated microbial communities from plants grown in Nebraska, USA.</title>
        <authorList>
            <person name="Schachtman D."/>
        </authorList>
    </citation>
    <scope>NUCLEOTIDE SEQUENCE [LARGE SCALE GENOMIC DNA]</scope>
    <source>
        <strain evidence="1 2">DS1027</strain>
    </source>
</reference>
<protein>
    <submittedName>
        <fullName evidence="1">Uncharacterized protein</fullName>
    </submittedName>
</protein>
<sequence>MTESLPPEGELLAFVQGLPSTINESILLFANLYAAPDQEPVHLGAATRIAKELQTKDGLVSFGAVLRWRGVIDFVIRRMVHDAATQQAKLEHLRQSDAGALADAPAILNHIAAAQPLASRHLAAAARRWENLLTGPLSDQALWAEETRRCQRPGHI</sequence>
<gene>
    <name evidence="1" type="ORF">J2792_002375</name>
</gene>
<dbReference type="RefSeq" id="WP_309805373.1">
    <property type="nucleotide sequence ID" value="NZ_JAVDRD010000005.1"/>
</dbReference>
<accession>A0ABU1MMD0</accession>
<dbReference type="EMBL" id="JAVDRD010000005">
    <property type="protein sequence ID" value="MDR6511503.1"/>
    <property type="molecule type" value="Genomic_DNA"/>
</dbReference>
<evidence type="ECO:0000313" key="1">
    <source>
        <dbReference type="EMBL" id="MDR6511503.1"/>
    </source>
</evidence>
<keyword evidence="2" id="KW-1185">Reference proteome</keyword>
<name>A0ABU1MMD0_9SPHN</name>
<comment type="caution">
    <text evidence="1">The sequence shown here is derived from an EMBL/GenBank/DDBJ whole genome shotgun (WGS) entry which is preliminary data.</text>
</comment>
<evidence type="ECO:0000313" key="2">
    <source>
        <dbReference type="Proteomes" id="UP001184150"/>
    </source>
</evidence>
<organism evidence="1 2">
    <name type="scientific">Novosphingobium capsulatum</name>
    <dbReference type="NCBI Taxonomy" id="13688"/>
    <lineage>
        <taxon>Bacteria</taxon>
        <taxon>Pseudomonadati</taxon>
        <taxon>Pseudomonadota</taxon>
        <taxon>Alphaproteobacteria</taxon>
        <taxon>Sphingomonadales</taxon>
        <taxon>Sphingomonadaceae</taxon>
        <taxon>Novosphingobium</taxon>
    </lineage>
</organism>
<proteinExistence type="predicted"/>
<dbReference type="Proteomes" id="UP001184150">
    <property type="component" value="Unassembled WGS sequence"/>
</dbReference>